<name>A0A448ZMM5_9STRA</name>
<organism evidence="2 3">
    <name type="scientific">Pseudo-nitzschia multistriata</name>
    <dbReference type="NCBI Taxonomy" id="183589"/>
    <lineage>
        <taxon>Eukaryota</taxon>
        <taxon>Sar</taxon>
        <taxon>Stramenopiles</taxon>
        <taxon>Ochrophyta</taxon>
        <taxon>Bacillariophyta</taxon>
        <taxon>Bacillariophyceae</taxon>
        <taxon>Bacillariophycidae</taxon>
        <taxon>Bacillariales</taxon>
        <taxon>Bacillariaceae</taxon>
        <taxon>Pseudo-nitzschia</taxon>
    </lineage>
</organism>
<dbReference type="AntiFam" id="ANF00233">
    <property type="entry name" value="Shadow ORF (opposite trxB)"/>
</dbReference>
<protein>
    <submittedName>
        <fullName evidence="2">Uncharacterized protein</fullName>
    </submittedName>
</protein>
<reference evidence="2 3" key="1">
    <citation type="submission" date="2019-01" db="EMBL/GenBank/DDBJ databases">
        <authorList>
            <person name="Ferrante I. M."/>
        </authorList>
    </citation>
    <scope>NUCLEOTIDE SEQUENCE [LARGE SCALE GENOMIC DNA]</scope>
    <source>
        <strain evidence="2 3">B856</strain>
    </source>
</reference>
<dbReference type="EMBL" id="CAACVS010000531">
    <property type="protein sequence ID" value="VEU43289.1"/>
    <property type="molecule type" value="Genomic_DNA"/>
</dbReference>
<feature type="region of interest" description="Disordered" evidence="1">
    <location>
        <begin position="227"/>
        <end position="276"/>
    </location>
</feature>
<evidence type="ECO:0000313" key="2">
    <source>
        <dbReference type="EMBL" id="VEU43289.1"/>
    </source>
</evidence>
<accession>A0A448ZMM5</accession>
<gene>
    <name evidence="2" type="ORF">PSNMU_V1.4_AUG-EV-PASAV3_0103410</name>
</gene>
<proteinExistence type="predicted"/>
<dbReference type="AlphaFoldDB" id="A0A448ZMM5"/>
<evidence type="ECO:0000256" key="1">
    <source>
        <dbReference type="SAM" id="MobiDB-lite"/>
    </source>
</evidence>
<evidence type="ECO:0000313" key="3">
    <source>
        <dbReference type="Proteomes" id="UP000291116"/>
    </source>
</evidence>
<keyword evidence="3" id="KW-1185">Reference proteome</keyword>
<sequence length="276" mass="28870">MSNLQLRRDAFLHPVDTAPGVFVGVVSQVGVRRPVVHLVRQLPQELGLHLGLLVAEALLAEEALGVEGGRGSAAGRGNGLAVDGVRDVPGRVDAGNGGFRALSGGLDVSGVLGVEFHDALEESGVWGVADRDKDSVTAQRSRFSRFDVLQNGTGHDFVAVVGRRRIVQVQFLAVVLAAATGGGHRFAHDLFNHRVPLDFDQGVVDHPVGENLAGSEGVPSVDQRDLLRGSRQHQSVFHGGVSSPHDHDVAAGKQKSVAGGTGRDASPAQLVFPGNS</sequence>
<dbReference type="Proteomes" id="UP000291116">
    <property type="component" value="Unassembled WGS sequence"/>
</dbReference>